<evidence type="ECO:0000256" key="7">
    <source>
        <dbReference type="ARBA" id="ARBA00022737"/>
    </source>
</evidence>
<evidence type="ECO:0000256" key="6">
    <source>
        <dbReference type="ARBA" id="ARBA00022490"/>
    </source>
</evidence>
<protein>
    <recommendedName>
        <fullName evidence="11">NADPH oxidase activator 1</fullName>
    </recommendedName>
</protein>
<feature type="region of interest" description="Disordered" evidence="14">
    <location>
        <begin position="278"/>
        <end position="325"/>
    </location>
</feature>
<dbReference type="InterPro" id="IPR051864">
    <property type="entry name" value="NCF2_NOXA1"/>
</dbReference>
<evidence type="ECO:0000256" key="12">
    <source>
        <dbReference type="PROSITE-ProRule" id="PRU00192"/>
    </source>
</evidence>
<gene>
    <name evidence="16" type="ORF">MONAX_5E006425</name>
</gene>
<feature type="region of interest" description="Disordered" evidence="14">
    <location>
        <begin position="213"/>
        <end position="266"/>
    </location>
</feature>
<evidence type="ECO:0000256" key="5">
    <source>
        <dbReference type="ARBA" id="ARBA00022475"/>
    </source>
</evidence>
<accession>A0A5E4AAG0</accession>
<dbReference type="SMART" id="SM00326">
    <property type="entry name" value="SH3"/>
    <property type="match status" value="1"/>
</dbReference>
<evidence type="ECO:0000256" key="13">
    <source>
        <dbReference type="PROSITE-ProRule" id="PRU00339"/>
    </source>
</evidence>
<evidence type="ECO:0000313" key="16">
    <source>
        <dbReference type="EMBL" id="VTJ54168.1"/>
    </source>
</evidence>
<keyword evidence="4 12" id="KW-0728">SH3 domain</keyword>
<comment type="subcellular location">
    <subcellularLocation>
        <location evidence="1">Cell membrane</location>
    </subcellularLocation>
    <subcellularLocation>
        <location evidence="2">Cytoplasm</location>
    </subcellularLocation>
</comment>
<comment type="similarity">
    <text evidence="3">Belongs to the NCF2/NOXA1 family.</text>
</comment>
<evidence type="ECO:0000256" key="8">
    <source>
        <dbReference type="ARBA" id="ARBA00022803"/>
    </source>
</evidence>
<dbReference type="GO" id="GO:0005737">
    <property type="term" value="C:cytoplasm"/>
    <property type="evidence" value="ECO:0007669"/>
    <property type="project" value="UniProtKB-SubCell"/>
</dbReference>
<evidence type="ECO:0000256" key="14">
    <source>
        <dbReference type="SAM" id="MobiDB-lite"/>
    </source>
</evidence>
<dbReference type="GO" id="GO:0042554">
    <property type="term" value="P:superoxide anion generation"/>
    <property type="evidence" value="ECO:0007669"/>
    <property type="project" value="TreeGrafter"/>
</dbReference>
<dbReference type="GO" id="GO:0016176">
    <property type="term" value="F:superoxide-generating NADPH oxidase activator activity"/>
    <property type="evidence" value="ECO:0007669"/>
    <property type="project" value="UniProtKB-ARBA"/>
</dbReference>
<dbReference type="PRINTS" id="PR00499">
    <property type="entry name" value="P67PHOX"/>
</dbReference>
<dbReference type="InterPro" id="IPR036028">
    <property type="entry name" value="SH3-like_dom_sf"/>
</dbReference>
<dbReference type="InterPro" id="IPR001452">
    <property type="entry name" value="SH3_domain"/>
</dbReference>
<evidence type="ECO:0000256" key="3">
    <source>
        <dbReference type="ARBA" id="ARBA00008051"/>
    </source>
</evidence>
<dbReference type="FunFam" id="3.10.20.90:FF:000233">
    <property type="entry name" value="Predicted NADPH oxidase activator 1"/>
    <property type="match status" value="1"/>
</dbReference>
<dbReference type="Gene3D" id="2.30.30.40">
    <property type="entry name" value="SH3 Domains"/>
    <property type="match status" value="1"/>
</dbReference>
<evidence type="ECO:0000256" key="2">
    <source>
        <dbReference type="ARBA" id="ARBA00004496"/>
    </source>
</evidence>
<dbReference type="Pfam" id="PF00018">
    <property type="entry name" value="SH3_1"/>
    <property type="match status" value="1"/>
</dbReference>
<dbReference type="FunFam" id="2.30.30.40:FF:000212">
    <property type="entry name" value="NADPH oxidase activator 1"/>
    <property type="match status" value="1"/>
</dbReference>
<evidence type="ECO:0000259" key="15">
    <source>
        <dbReference type="PROSITE" id="PS50002"/>
    </source>
</evidence>
<feature type="repeat" description="TPR" evidence="13">
    <location>
        <begin position="38"/>
        <end position="71"/>
    </location>
</feature>
<dbReference type="PANTHER" id="PTHR15175:SF4">
    <property type="entry name" value="NADPH OXIDASE ACTIVATOR 1"/>
    <property type="match status" value="1"/>
</dbReference>
<dbReference type="Gene3D" id="1.25.40.10">
    <property type="entry name" value="Tetratricopeptide repeat domain"/>
    <property type="match status" value="1"/>
</dbReference>
<dbReference type="InterPro" id="IPR000270">
    <property type="entry name" value="PB1_dom"/>
</dbReference>
<dbReference type="PROSITE" id="PS50005">
    <property type="entry name" value="TPR"/>
    <property type="match status" value="1"/>
</dbReference>
<dbReference type="Proteomes" id="UP000335636">
    <property type="component" value="Unassembled WGS sequence"/>
</dbReference>
<dbReference type="SMART" id="SM00666">
    <property type="entry name" value="PB1"/>
    <property type="match status" value="1"/>
</dbReference>
<name>A0A5E4AAG0_MARMO</name>
<dbReference type="InterPro" id="IPR011990">
    <property type="entry name" value="TPR-like_helical_dom_sf"/>
</dbReference>
<dbReference type="EMBL" id="CABDUW010000036">
    <property type="protein sequence ID" value="VTJ54168.1"/>
    <property type="molecule type" value="Genomic_DNA"/>
</dbReference>
<comment type="function">
    <text evidence="10">Functions as an activator of NOX1, a superoxide-producing NADPH oxidase. Functions in the production of reactive oxygen species (ROS) which participate in a variety of biological processes including host defense, hormone biosynthesis, oxygen sensing and signal transduction. May also activate CYBB/gp91phox and NOX3.</text>
</comment>
<dbReference type="SMART" id="SM00028">
    <property type="entry name" value="TPR"/>
    <property type="match status" value="3"/>
</dbReference>
<keyword evidence="6" id="KW-0963">Cytoplasm</keyword>
<feature type="compositionally biased region" description="Basic and acidic residues" evidence="14">
    <location>
        <begin position="240"/>
        <end position="253"/>
    </location>
</feature>
<dbReference type="InterPro" id="IPR019734">
    <property type="entry name" value="TPR_rpt"/>
</dbReference>
<keyword evidence="9" id="KW-0472">Membrane</keyword>
<keyword evidence="17" id="KW-1185">Reference proteome</keyword>
<dbReference type="FunFam" id="1.25.40.10:FF:000017">
    <property type="entry name" value="NADPH oxidase regulator NoxR"/>
    <property type="match status" value="1"/>
</dbReference>
<evidence type="ECO:0000256" key="10">
    <source>
        <dbReference type="ARBA" id="ARBA00055211"/>
    </source>
</evidence>
<comment type="caution">
    <text evidence="16">The sequence shown here is derived from an EMBL/GenBank/DDBJ whole genome shotgun (WGS) entry which is preliminary data.</text>
</comment>
<evidence type="ECO:0000256" key="4">
    <source>
        <dbReference type="ARBA" id="ARBA00022443"/>
    </source>
</evidence>
<dbReference type="SUPFAM" id="SSF54277">
    <property type="entry name" value="CAD &amp; PB1 domains"/>
    <property type="match status" value="1"/>
</dbReference>
<feature type="domain" description="SH3" evidence="15">
    <location>
        <begin position="414"/>
        <end position="473"/>
    </location>
</feature>
<evidence type="ECO:0000256" key="11">
    <source>
        <dbReference type="ARBA" id="ARBA00074413"/>
    </source>
</evidence>
<evidence type="ECO:0000313" key="17">
    <source>
        <dbReference type="Proteomes" id="UP000335636"/>
    </source>
</evidence>
<reference evidence="16" key="1">
    <citation type="submission" date="2019-04" db="EMBL/GenBank/DDBJ databases">
        <authorList>
            <person name="Alioto T."/>
            <person name="Alioto T."/>
        </authorList>
    </citation>
    <scope>NUCLEOTIDE SEQUENCE [LARGE SCALE GENOMIC DNA]</scope>
</reference>
<proteinExistence type="inferred from homology"/>
<dbReference type="PANTHER" id="PTHR15175">
    <property type="entry name" value="NEUTROPHIL CYTOSOLIC FACTOR 2, NEUTROPHIL NADPH OXIDASE FACTOR 2"/>
    <property type="match status" value="1"/>
</dbReference>
<organism evidence="16 17">
    <name type="scientific">Marmota monax</name>
    <name type="common">Woodchuck</name>
    <dbReference type="NCBI Taxonomy" id="9995"/>
    <lineage>
        <taxon>Eukaryota</taxon>
        <taxon>Metazoa</taxon>
        <taxon>Chordata</taxon>
        <taxon>Craniata</taxon>
        <taxon>Vertebrata</taxon>
        <taxon>Euteleostomi</taxon>
        <taxon>Mammalia</taxon>
        <taxon>Eutheria</taxon>
        <taxon>Euarchontoglires</taxon>
        <taxon>Glires</taxon>
        <taxon>Rodentia</taxon>
        <taxon>Sciuromorpha</taxon>
        <taxon>Sciuridae</taxon>
        <taxon>Xerinae</taxon>
        <taxon>Marmotini</taxon>
        <taxon>Marmota</taxon>
    </lineage>
</organism>
<dbReference type="Gene3D" id="3.10.20.90">
    <property type="entry name" value="Phosphatidylinositol 3-kinase Catalytic Subunit, Chain A, domain 1"/>
    <property type="match status" value="1"/>
</dbReference>
<dbReference type="AlphaFoldDB" id="A0A5E4AAG0"/>
<evidence type="ECO:0000256" key="9">
    <source>
        <dbReference type="ARBA" id="ARBA00023136"/>
    </source>
</evidence>
<keyword evidence="8 13" id="KW-0802">TPR repeat</keyword>
<sequence>MRSLGDQVRDWHLGAQAVARGDWGSALRLFSGISEQPARIRFNVGCVHLLAGDPEAALRAFDQAVTKDPCMAVGFLQRGVANFQLQRFQGALSDFQLALAQLRGNTVIDYTQLGLRFRLQAWEVLFNVASAQCQLGLWTQAADTLVEAISKWPERAQDGLDTALNQVQKQATLQPRQVPRGEVFRPPRRYLEHLQPVDFLGTAKVVVSAIPSDQHSGLQPQQGWRADSKAGLEPAPWARGLDRQRADAHRSPDLAETEVASDQAPEAELFVLGISREPAREPGGHQVEPSGKKTPAPTGPPVSGGPGPSAYEDPLGAGGADAEGPESSVTVTVQCAFTVALKAPRGADLSHLRALLAQALPHQAQQGQFSYRAPDSAGPWTPLPGEEQLQSAWRDAALGPRGLQLQCRGAGGRPVLRQVVAQHDYLAQGPEDLDLRRGDVVDVLCEVDEAWLEGHLDGRIGIFPKCFAVADSACEEPPPGPGPQAQAVQERL</sequence>
<keyword evidence="7" id="KW-0677">Repeat</keyword>
<feature type="compositionally biased region" description="Polar residues" evidence="14">
    <location>
        <begin position="213"/>
        <end position="222"/>
    </location>
</feature>
<dbReference type="PROSITE" id="PS50002">
    <property type="entry name" value="SH3"/>
    <property type="match status" value="1"/>
</dbReference>
<dbReference type="SUPFAM" id="SSF48452">
    <property type="entry name" value="TPR-like"/>
    <property type="match status" value="1"/>
</dbReference>
<keyword evidence="5" id="KW-1003">Cell membrane</keyword>
<evidence type="ECO:0000256" key="1">
    <source>
        <dbReference type="ARBA" id="ARBA00004236"/>
    </source>
</evidence>
<dbReference type="GO" id="GO:0005886">
    <property type="term" value="C:plasma membrane"/>
    <property type="evidence" value="ECO:0007669"/>
    <property type="project" value="UniProtKB-SubCell"/>
</dbReference>
<dbReference type="SUPFAM" id="SSF50044">
    <property type="entry name" value="SH3-domain"/>
    <property type="match status" value="1"/>
</dbReference>